<evidence type="ECO:0000256" key="2">
    <source>
        <dbReference type="SAM" id="SignalP"/>
    </source>
</evidence>
<dbReference type="EMBL" id="WTVR01000031">
    <property type="protein sequence ID" value="NMF89881.1"/>
    <property type="molecule type" value="Genomic_DNA"/>
</dbReference>
<accession>A0ABX1MT82</accession>
<keyword evidence="2" id="KW-0732">Signal</keyword>
<name>A0ABX1MT82_9RHOO</name>
<keyword evidence="4" id="KW-1185">Reference proteome</keyword>
<organism evidence="3 4">
    <name type="scientific">Aromatoleum petrolei</name>
    <dbReference type="NCBI Taxonomy" id="76116"/>
    <lineage>
        <taxon>Bacteria</taxon>
        <taxon>Pseudomonadati</taxon>
        <taxon>Pseudomonadota</taxon>
        <taxon>Betaproteobacteria</taxon>
        <taxon>Rhodocyclales</taxon>
        <taxon>Rhodocyclaceae</taxon>
        <taxon>Aromatoleum</taxon>
    </lineage>
</organism>
<feature type="signal peptide" evidence="2">
    <location>
        <begin position="1"/>
        <end position="24"/>
    </location>
</feature>
<evidence type="ECO:0000313" key="4">
    <source>
        <dbReference type="Proteomes" id="UP000652074"/>
    </source>
</evidence>
<dbReference type="RefSeq" id="WP_169207239.1">
    <property type="nucleotide sequence ID" value="NZ_CP059560.1"/>
</dbReference>
<sequence length="89" mass="9288">MNAKSLLAAAVLSALTALSFSVRAVGDPESTENKVPASAEVKHTLVKKPGLHSHLDEKVGPASKASENAGEKPAAVPNKSKHNHQRESN</sequence>
<proteinExistence type="predicted"/>
<gene>
    <name evidence="3" type="ORF">GPA26_15530</name>
</gene>
<protein>
    <recommendedName>
        <fullName evidence="5">Secreted protein</fullName>
    </recommendedName>
</protein>
<feature type="chain" id="PRO_5046757414" description="Secreted protein" evidence="2">
    <location>
        <begin position="25"/>
        <end position="89"/>
    </location>
</feature>
<evidence type="ECO:0000256" key="1">
    <source>
        <dbReference type="SAM" id="MobiDB-lite"/>
    </source>
</evidence>
<evidence type="ECO:0000313" key="3">
    <source>
        <dbReference type="EMBL" id="NMF89881.1"/>
    </source>
</evidence>
<feature type="region of interest" description="Disordered" evidence="1">
    <location>
        <begin position="46"/>
        <end position="89"/>
    </location>
</feature>
<feature type="compositionally biased region" description="Basic residues" evidence="1">
    <location>
        <begin position="79"/>
        <end position="89"/>
    </location>
</feature>
<reference evidence="3 4" key="1">
    <citation type="submission" date="2019-12" db="EMBL/GenBank/DDBJ databases">
        <title>Comparative genomics gives insights into the taxonomy of the Azoarcus-Aromatoleum group and reveals separate origins of nif in the plant-associated Azoarcus and non-plant-associated Aromatoleum sub-groups.</title>
        <authorList>
            <person name="Lafos M."/>
            <person name="Maluk M."/>
            <person name="Batista M."/>
            <person name="Junghare M."/>
            <person name="Carmona M."/>
            <person name="Faoro H."/>
            <person name="Cruz L.M."/>
            <person name="Battistoni F."/>
            <person name="De Souza E."/>
            <person name="Pedrosa F."/>
            <person name="Chen W.-M."/>
            <person name="Poole P.S."/>
            <person name="Dixon R.A."/>
            <person name="James E.K."/>
        </authorList>
    </citation>
    <scope>NUCLEOTIDE SEQUENCE [LARGE SCALE GENOMIC DNA]</scope>
    <source>
        <strain evidence="3 4">ToN1</strain>
    </source>
</reference>
<evidence type="ECO:0008006" key="5">
    <source>
        <dbReference type="Google" id="ProtNLM"/>
    </source>
</evidence>
<comment type="caution">
    <text evidence="3">The sequence shown here is derived from an EMBL/GenBank/DDBJ whole genome shotgun (WGS) entry which is preliminary data.</text>
</comment>
<dbReference type="Proteomes" id="UP000652074">
    <property type="component" value="Unassembled WGS sequence"/>
</dbReference>